<sequence>MEHASLGVKSAMPAVLRNAPVNDSLPGLLRVGRQNAFEPSCPFSNPNLHLLQ</sequence>
<proteinExistence type="predicted"/>
<name>A0A4R1N1L7_9RHOB</name>
<dbReference type="EMBL" id="SMGR01000007">
    <property type="protein sequence ID" value="TCK98850.1"/>
    <property type="molecule type" value="Genomic_DNA"/>
</dbReference>
<comment type="caution">
    <text evidence="1">The sequence shown here is derived from an EMBL/GenBank/DDBJ whole genome shotgun (WGS) entry which is preliminary data.</text>
</comment>
<gene>
    <name evidence="1" type="ORF">BXY66_4092</name>
</gene>
<keyword evidence="2" id="KW-1185">Reference proteome</keyword>
<organism evidence="1 2">
    <name type="scientific">Shimia isoporae</name>
    <dbReference type="NCBI Taxonomy" id="647720"/>
    <lineage>
        <taxon>Bacteria</taxon>
        <taxon>Pseudomonadati</taxon>
        <taxon>Pseudomonadota</taxon>
        <taxon>Alphaproteobacteria</taxon>
        <taxon>Rhodobacterales</taxon>
        <taxon>Roseobacteraceae</taxon>
    </lineage>
</organism>
<accession>A0A4R1N1L7</accession>
<evidence type="ECO:0000313" key="1">
    <source>
        <dbReference type="EMBL" id="TCK98850.1"/>
    </source>
</evidence>
<reference evidence="1 2" key="1">
    <citation type="submission" date="2019-03" db="EMBL/GenBank/DDBJ databases">
        <title>Genomic Encyclopedia of Archaeal and Bacterial Type Strains, Phase II (KMG-II): from individual species to whole genera.</title>
        <authorList>
            <person name="Goeker M."/>
        </authorList>
    </citation>
    <scope>NUCLEOTIDE SEQUENCE [LARGE SCALE GENOMIC DNA]</scope>
    <source>
        <strain evidence="1 2">DSM 26433</strain>
    </source>
</reference>
<evidence type="ECO:0000313" key="2">
    <source>
        <dbReference type="Proteomes" id="UP000295673"/>
    </source>
</evidence>
<dbReference type="Proteomes" id="UP000295673">
    <property type="component" value="Unassembled WGS sequence"/>
</dbReference>
<protein>
    <submittedName>
        <fullName evidence="1">Uncharacterized protein</fullName>
    </submittedName>
</protein>
<dbReference type="AlphaFoldDB" id="A0A4R1N1L7"/>